<dbReference type="PROSITE" id="PS00080">
    <property type="entry name" value="MULTICOPPER_OXIDASE2"/>
    <property type="match status" value="1"/>
</dbReference>
<evidence type="ECO:0000256" key="3">
    <source>
        <dbReference type="ARBA" id="ARBA00023002"/>
    </source>
</evidence>
<dbReference type="InterPro" id="IPR008972">
    <property type="entry name" value="Cupredoxin"/>
</dbReference>
<dbReference type="GO" id="GO:0042597">
    <property type="term" value="C:periplasmic space"/>
    <property type="evidence" value="ECO:0007669"/>
    <property type="project" value="UniProtKB-SubCell"/>
</dbReference>
<dbReference type="Proteomes" id="UP001246473">
    <property type="component" value="Unassembled WGS sequence"/>
</dbReference>
<dbReference type="Pfam" id="PF07731">
    <property type="entry name" value="Cu-oxidase_2"/>
    <property type="match status" value="1"/>
</dbReference>
<dbReference type="InterPro" id="IPR011707">
    <property type="entry name" value="Cu-oxidase-like_N"/>
</dbReference>
<dbReference type="CDD" id="cd13881">
    <property type="entry name" value="CuRO_2_McoC_like"/>
    <property type="match status" value="1"/>
</dbReference>
<dbReference type="Gene3D" id="2.60.40.420">
    <property type="entry name" value="Cupredoxins - blue copper proteins"/>
    <property type="match status" value="3"/>
</dbReference>
<reference evidence="7" key="1">
    <citation type="submission" date="2022-08" db="EMBL/GenBank/DDBJ databases">
        <authorList>
            <person name="Kim S.-J."/>
        </authorList>
    </citation>
    <scope>NUCLEOTIDE SEQUENCE</scope>
    <source>
        <strain evidence="7">KJ</strain>
    </source>
</reference>
<dbReference type="RefSeq" id="WP_137954027.1">
    <property type="nucleotide sequence ID" value="NZ_CAKZHR010000064.1"/>
</dbReference>
<evidence type="ECO:0000256" key="2">
    <source>
        <dbReference type="ARBA" id="ARBA00022723"/>
    </source>
</evidence>
<keyword evidence="3" id="KW-0560">Oxidoreductase</keyword>
<dbReference type="GO" id="GO:0005507">
    <property type="term" value="F:copper ion binding"/>
    <property type="evidence" value="ECO:0007669"/>
    <property type="project" value="InterPro"/>
</dbReference>
<evidence type="ECO:0000259" key="6">
    <source>
        <dbReference type="Pfam" id="PF07732"/>
    </source>
</evidence>
<dbReference type="SUPFAM" id="SSF49503">
    <property type="entry name" value="Cupredoxins"/>
    <property type="match status" value="3"/>
</dbReference>
<evidence type="ECO:0000256" key="1">
    <source>
        <dbReference type="ARBA" id="ARBA00004418"/>
    </source>
</evidence>
<evidence type="ECO:0000313" key="8">
    <source>
        <dbReference type="Proteomes" id="UP001246473"/>
    </source>
</evidence>
<proteinExistence type="predicted"/>
<dbReference type="InterPro" id="IPR001117">
    <property type="entry name" value="Cu-oxidase_2nd"/>
</dbReference>
<protein>
    <submittedName>
        <fullName evidence="7">Multicopper oxidase family protein</fullName>
    </submittedName>
</protein>
<accession>A0AAP1L440</accession>
<dbReference type="PANTHER" id="PTHR11709:SF2">
    <property type="entry name" value="MULTICOPPER OXIDASE LPR1"/>
    <property type="match status" value="1"/>
</dbReference>
<dbReference type="InterPro" id="IPR002355">
    <property type="entry name" value="Cu_oxidase_Cu_BS"/>
</dbReference>
<organism evidence="7 8">
    <name type="scientific">Paraburkholderia fungorum</name>
    <dbReference type="NCBI Taxonomy" id="134537"/>
    <lineage>
        <taxon>Bacteria</taxon>
        <taxon>Pseudomonadati</taxon>
        <taxon>Pseudomonadota</taxon>
        <taxon>Betaproteobacteria</taxon>
        <taxon>Burkholderiales</taxon>
        <taxon>Burkholderiaceae</taxon>
        <taxon>Paraburkholderia</taxon>
    </lineage>
</organism>
<gene>
    <name evidence="7" type="ORF">ParKJ_37255</name>
</gene>
<dbReference type="Pfam" id="PF07732">
    <property type="entry name" value="Cu-oxidase_3"/>
    <property type="match status" value="1"/>
</dbReference>
<dbReference type="GO" id="GO:0016491">
    <property type="term" value="F:oxidoreductase activity"/>
    <property type="evidence" value="ECO:0007669"/>
    <property type="project" value="UniProtKB-KW"/>
</dbReference>
<comment type="caution">
    <text evidence="7">The sequence shown here is derived from an EMBL/GenBank/DDBJ whole genome shotgun (WGS) entry which is preliminary data.</text>
</comment>
<name>A0AAP1L440_9BURK</name>
<dbReference type="PANTHER" id="PTHR11709">
    <property type="entry name" value="MULTI-COPPER OXIDASE"/>
    <property type="match status" value="1"/>
</dbReference>
<sequence length="511" mass="56091">MHRRNFFAGLAGLSTLAWTTAALRAKGTMSGAMGNMTGMGNMPAMNGMDAPTPRLASARAIPMGGPLQPPRVLQNETSEAGKFRATLVAAPTRVQLVPGQTTEVWSYNDSFPGPLLELTAGDDVEITLHNRLPQATTIHWHGLPVPADQDGNPSEAVPAGGSRVYRFTLPTDISGLYWYHPHPHKQSSEQVYRGLAGPILVRARDDLLAALPERVLAITDLRLTADGAIPANDMMDWMNGREGQFVLVNGQHRPKLAFDASGQERWRILNATNARYLRLQLPGHSLVLVGTDGGPLEHAQTGLREILVAPAQRVDVVVHASGQHMSPSPVLAAPYNRGKMGGAAEDAPVQLLDVIFSNARASSRPPLPSVLRSWPQWPAANVQKRVVMSESMSMAKGQQGGMQFLMNGKSFAMDRVDLTSEMGVMEEWTIVNDSDMDHPFHIHGTQFLVIEREIGGRIRKESFRALYDTVNLKSQETVRIRIMQTMKGIRMFHCHLLEHEDLGMMGRLNVI</sequence>
<keyword evidence="2" id="KW-0479">Metal-binding</keyword>
<evidence type="ECO:0000313" key="7">
    <source>
        <dbReference type="EMBL" id="MDT8843090.1"/>
    </source>
</evidence>
<feature type="domain" description="Plastocyanin-like" evidence="4">
    <location>
        <begin position="234"/>
        <end position="321"/>
    </location>
</feature>
<evidence type="ECO:0000259" key="5">
    <source>
        <dbReference type="Pfam" id="PF07731"/>
    </source>
</evidence>
<dbReference type="InterPro" id="IPR045087">
    <property type="entry name" value="Cu-oxidase_fam"/>
</dbReference>
<dbReference type="Pfam" id="PF00394">
    <property type="entry name" value="Cu-oxidase"/>
    <property type="match status" value="1"/>
</dbReference>
<dbReference type="EMBL" id="JANSLM010000021">
    <property type="protein sequence ID" value="MDT8843090.1"/>
    <property type="molecule type" value="Genomic_DNA"/>
</dbReference>
<feature type="domain" description="Plastocyanin-like" evidence="5">
    <location>
        <begin position="394"/>
        <end position="510"/>
    </location>
</feature>
<feature type="domain" description="Plastocyanin-like" evidence="6">
    <location>
        <begin position="94"/>
        <end position="205"/>
    </location>
</feature>
<evidence type="ECO:0000259" key="4">
    <source>
        <dbReference type="Pfam" id="PF00394"/>
    </source>
</evidence>
<dbReference type="AlphaFoldDB" id="A0AAP1L440"/>
<dbReference type="InterPro" id="IPR011706">
    <property type="entry name" value="Cu-oxidase_C"/>
</dbReference>
<comment type="subcellular location">
    <subcellularLocation>
        <location evidence="1">Periplasm</location>
    </subcellularLocation>
</comment>